<name>A0A3S4EJ42_9HYPH</name>
<reference evidence="6 7" key="1">
    <citation type="submission" date="2018-12" db="EMBL/GenBank/DDBJ databases">
        <authorList>
            <person name="Criscuolo A."/>
        </authorList>
    </citation>
    <scope>NUCLEOTIDE SEQUENCE [LARGE SCALE GENOMIC DNA]</scope>
    <source>
        <strain evidence="6">ACIP1116281</strain>
    </source>
</reference>
<dbReference type="GO" id="GO:0000160">
    <property type="term" value="P:phosphorelay signal transduction system"/>
    <property type="evidence" value="ECO:0007669"/>
    <property type="project" value="InterPro"/>
</dbReference>
<dbReference type="AlphaFoldDB" id="A0A3S4EJ42"/>
<organism evidence="6 7">
    <name type="scientific">Devosia equisanguinis</name>
    <dbReference type="NCBI Taxonomy" id="2490941"/>
    <lineage>
        <taxon>Bacteria</taxon>
        <taxon>Pseudomonadati</taxon>
        <taxon>Pseudomonadota</taxon>
        <taxon>Alphaproteobacteria</taxon>
        <taxon>Hyphomicrobiales</taxon>
        <taxon>Devosiaceae</taxon>
        <taxon>Devosia</taxon>
    </lineage>
</organism>
<keyword evidence="3" id="KW-0804">Transcription</keyword>
<evidence type="ECO:0000256" key="2">
    <source>
        <dbReference type="ARBA" id="ARBA00023015"/>
    </source>
</evidence>
<protein>
    <submittedName>
        <fullName evidence="6">Blue-light-activated protein</fullName>
    </submittedName>
</protein>
<evidence type="ECO:0000313" key="6">
    <source>
        <dbReference type="EMBL" id="VDS03003.1"/>
    </source>
</evidence>
<feature type="domain" description="Response regulatory" evidence="5">
    <location>
        <begin position="12"/>
        <end position="125"/>
    </location>
</feature>
<dbReference type="PROSITE" id="PS50110">
    <property type="entry name" value="RESPONSE_REGULATORY"/>
    <property type="match status" value="1"/>
</dbReference>
<accession>A0A3S4EJ42</accession>
<dbReference type="EMBL" id="UZWD01000004">
    <property type="protein sequence ID" value="VDS03003.1"/>
    <property type="molecule type" value="Genomic_DNA"/>
</dbReference>
<evidence type="ECO:0000259" key="5">
    <source>
        <dbReference type="PROSITE" id="PS50110"/>
    </source>
</evidence>
<evidence type="ECO:0000256" key="4">
    <source>
        <dbReference type="PROSITE-ProRule" id="PRU00169"/>
    </source>
</evidence>
<dbReference type="SUPFAM" id="SSF52172">
    <property type="entry name" value="CheY-like"/>
    <property type="match status" value="1"/>
</dbReference>
<evidence type="ECO:0000313" key="7">
    <source>
        <dbReference type="Proteomes" id="UP000268844"/>
    </source>
</evidence>
<dbReference type="RefSeq" id="WP_126148619.1">
    <property type="nucleotide sequence ID" value="NZ_JBHTMH010000002.1"/>
</dbReference>
<evidence type="ECO:0000256" key="1">
    <source>
        <dbReference type="ARBA" id="ARBA00022553"/>
    </source>
</evidence>
<keyword evidence="2" id="KW-0805">Transcription regulation</keyword>
<sequence length="126" mass="13748">MAYRPTEAAPFVVLVVEDEPLIRMSAVDLVEEAGFIAIEAANADEAMSCLGQKTEISALFTDVDMPGSMDGLELARTISRSRPDIRVIIGSGHRKVTPEDLPRGALFFSKPYDLPRLTEALKKLVS</sequence>
<evidence type="ECO:0000256" key="3">
    <source>
        <dbReference type="ARBA" id="ARBA00023163"/>
    </source>
</evidence>
<dbReference type="PANTHER" id="PTHR44591:SF3">
    <property type="entry name" value="RESPONSE REGULATORY DOMAIN-CONTAINING PROTEIN"/>
    <property type="match status" value="1"/>
</dbReference>
<dbReference type="InterPro" id="IPR050595">
    <property type="entry name" value="Bact_response_regulator"/>
</dbReference>
<gene>
    <name evidence="6" type="ORF">DEVEQU_00122</name>
</gene>
<feature type="modified residue" description="4-aspartylphosphate" evidence="4">
    <location>
        <position position="62"/>
    </location>
</feature>
<keyword evidence="1 4" id="KW-0597">Phosphoprotein</keyword>
<dbReference type="InterPro" id="IPR001789">
    <property type="entry name" value="Sig_transdc_resp-reg_receiver"/>
</dbReference>
<dbReference type="Proteomes" id="UP000268844">
    <property type="component" value="Unassembled WGS sequence"/>
</dbReference>
<dbReference type="SMART" id="SM00448">
    <property type="entry name" value="REC"/>
    <property type="match status" value="1"/>
</dbReference>
<dbReference type="InterPro" id="IPR011006">
    <property type="entry name" value="CheY-like_superfamily"/>
</dbReference>
<proteinExistence type="predicted"/>
<dbReference type="Pfam" id="PF00072">
    <property type="entry name" value="Response_reg"/>
    <property type="match status" value="1"/>
</dbReference>
<dbReference type="Gene3D" id="3.40.50.2300">
    <property type="match status" value="1"/>
</dbReference>
<dbReference type="OrthoDB" id="9784719at2"/>
<keyword evidence="7" id="KW-1185">Reference proteome</keyword>
<dbReference type="PANTHER" id="PTHR44591">
    <property type="entry name" value="STRESS RESPONSE REGULATOR PROTEIN 1"/>
    <property type="match status" value="1"/>
</dbReference>